<protein>
    <submittedName>
        <fullName evidence="5">Putative ABC transport system ATP-binding protein</fullName>
    </submittedName>
</protein>
<dbReference type="GO" id="GO:0016887">
    <property type="term" value="F:ATP hydrolysis activity"/>
    <property type="evidence" value="ECO:0007669"/>
    <property type="project" value="InterPro"/>
</dbReference>
<dbReference type="PANTHER" id="PTHR24220">
    <property type="entry name" value="IMPORT ATP-BINDING PROTEIN"/>
    <property type="match status" value="1"/>
</dbReference>
<keyword evidence="2" id="KW-0547">Nucleotide-binding</keyword>
<dbReference type="InterPro" id="IPR017871">
    <property type="entry name" value="ABC_transporter-like_CS"/>
</dbReference>
<dbReference type="GO" id="GO:0005886">
    <property type="term" value="C:plasma membrane"/>
    <property type="evidence" value="ECO:0007669"/>
    <property type="project" value="TreeGrafter"/>
</dbReference>
<comment type="caution">
    <text evidence="5">The sequence shown here is derived from an EMBL/GenBank/DDBJ whole genome shotgun (WGS) entry which is preliminary data.</text>
</comment>
<dbReference type="GO" id="GO:0005524">
    <property type="term" value="F:ATP binding"/>
    <property type="evidence" value="ECO:0007669"/>
    <property type="project" value="UniProtKB-KW"/>
</dbReference>
<dbReference type="Pfam" id="PF00005">
    <property type="entry name" value="ABC_tran"/>
    <property type="match status" value="1"/>
</dbReference>
<dbReference type="SMART" id="SM00382">
    <property type="entry name" value="AAA"/>
    <property type="match status" value="1"/>
</dbReference>
<evidence type="ECO:0000256" key="3">
    <source>
        <dbReference type="ARBA" id="ARBA00022840"/>
    </source>
</evidence>
<dbReference type="PANTHER" id="PTHR24220:SF685">
    <property type="entry name" value="ABC TRANSPORTER RELATED"/>
    <property type="match status" value="1"/>
</dbReference>
<evidence type="ECO:0000259" key="4">
    <source>
        <dbReference type="PROSITE" id="PS50893"/>
    </source>
</evidence>
<dbReference type="InterPro" id="IPR003593">
    <property type="entry name" value="AAA+_ATPase"/>
</dbReference>
<gene>
    <name evidence="5" type="ORF">ATJ78_1596</name>
</gene>
<dbReference type="InterPro" id="IPR027417">
    <property type="entry name" value="P-loop_NTPase"/>
</dbReference>
<dbReference type="GO" id="GO:0022857">
    <property type="term" value="F:transmembrane transporter activity"/>
    <property type="evidence" value="ECO:0007669"/>
    <property type="project" value="TreeGrafter"/>
</dbReference>
<evidence type="ECO:0000313" key="5">
    <source>
        <dbReference type="EMBL" id="PFG30661.1"/>
    </source>
</evidence>
<name>A0A2A9DWD5_9MICO</name>
<dbReference type="InterPro" id="IPR015854">
    <property type="entry name" value="ABC_transpr_LolD-like"/>
</dbReference>
<dbReference type="InterPro" id="IPR003439">
    <property type="entry name" value="ABC_transporter-like_ATP-bd"/>
</dbReference>
<dbReference type="SUPFAM" id="SSF52540">
    <property type="entry name" value="P-loop containing nucleoside triphosphate hydrolases"/>
    <property type="match status" value="1"/>
</dbReference>
<dbReference type="Gene3D" id="3.40.50.300">
    <property type="entry name" value="P-loop containing nucleotide triphosphate hydrolases"/>
    <property type="match status" value="1"/>
</dbReference>
<dbReference type="CDD" id="cd03255">
    <property type="entry name" value="ABC_MJ0796_LolCDE_FtsE"/>
    <property type="match status" value="1"/>
</dbReference>
<dbReference type="GO" id="GO:0098796">
    <property type="term" value="C:membrane protein complex"/>
    <property type="evidence" value="ECO:0007669"/>
    <property type="project" value="UniProtKB-ARBA"/>
</dbReference>
<dbReference type="PROSITE" id="PS50893">
    <property type="entry name" value="ABC_TRANSPORTER_2"/>
    <property type="match status" value="1"/>
</dbReference>
<dbReference type="EMBL" id="PDJE01000001">
    <property type="protein sequence ID" value="PFG30661.1"/>
    <property type="molecule type" value="Genomic_DNA"/>
</dbReference>
<evidence type="ECO:0000313" key="6">
    <source>
        <dbReference type="Proteomes" id="UP000221369"/>
    </source>
</evidence>
<evidence type="ECO:0000256" key="2">
    <source>
        <dbReference type="ARBA" id="ARBA00022741"/>
    </source>
</evidence>
<sequence length="258" mass="27447">MTSHTDLLTPAHAPHSAQTIAVQLDNVVKTYGSGSGRVTALADVSLQVPARSFTAIMGPSGSGKSTLMHLAAGLDTPTSGTVSLASTPISSMPERQLTRFRRDHVGFVFQTYNLLPQLTIEQNITLPLLLGRRAVDRAWLEHVVSQVGLHDLVHRKPQELSGGQQQRAAIARALITQPAAVFADEPTGALDSRTARQVLELLRTVASSVNQTVVMVTHDPVAASYADTVVFLADGRLAGHLTSPTVSSITAHMARLGE</sequence>
<feature type="domain" description="ABC transporter" evidence="4">
    <location>
        <begin position="22"/>
        <end position="256"/>
    </location>
</feature>
<dbReference type="PROSITE" id="PS00211">
    <property type="entry name" value="ABC_TRANSPORTER_1"/>
    <property type="match status" value="1"/>
</dbReference>
<dbReference type="AlphaFoldDB" id="A0A2A9DWD5"/>
<reference evidence="5 6" key="1">
    <citation type="submission" date="2017-10" db="EMBL/GenBank/DDBJ databases">
        <title>Sequencing the genomes of 1000 actinobacteria strains.</title>
        <authorList>
            <person name="Klenk H.-P."/>
        </authorList>
    </citation>
    <scope>NUCLEOTIDE SEQUENCE [LARGE SCALE GENOMIC DNA]</scope>
    <source>
        <strain evidence="5 6">DSM 21798</strain>
    </source>
</reference>
<keyword evidence="6" id="KW-1185">Reference proteome</keyword>
<evidence type="ECO:0000256" key="1">
    <source>
        <dbReference type="ARBA" id="ARBA00022448"/>
    </source>
</evidence>
<dbReference type="Proteomes" id="UP000221369">
    <property type="component" value="Unassembled WGS sequence"/>
</dbReference>
<dbReference type="FunFam" id="3.40.50.300:FF:000032">
    <property type="entry name" value="Export ABC transporter ATP-binding protein"/>
    <property type="match status" value="1"/>
</dbReference>
<keyword evidence="1" id="KW-0813">Transport</keyword>
<accession>A0A2A9DWD5</accession>
<organism evidence="5 6">
    <name type="scientific">Paramicrobacterium agarici</name>
    <dbReference type="NCBI Taxonomy" id="630514"/>
    <lineage>
        <taxon>Bacteria</taxon>
        <taxon>Bacillati</taxon>
        <taxon>Actinomycetota</taxon>
        <taxon>Actinomycetes</taxon>
        <taxon>Micrococcales</taxon>
        <taxon>Microbacteriaceae</taxon>
        <taxon>Paramicrobacterium</taxon>
    </lineage>
</organism>
<keyword evidence="3 5" id="KW-0067">ATP-binding</keyword>
<dbReference type="InterPro" id="IPR017911">
    <property type="entry name" value="MacB-like_ATP-bd"/>
</dbReference>
<dbReference type="RefSeq" id="WP_098407088.1">
    <property type="nucleotide sequence ID" value="NZ_PDJE01000001.1"/>
</dbReference>
<proteinExistence type="predicted"/>